<protein>
    <submittedName>
        <fullName evidence="2">Glycosyltransferase family 4 protein</fullName>
        <ecNumber evidence="2">2.4.-.-</ecNumber>
    </submittedName>
</protein>
<keyword evidence="2" id="KW-0328">Glycosyltransferase</keyword>
<dbReference type="Gene3D" id="3.40.50.2000">
    <property type="entry name" value="Glycogen Phosphorylase B"/>
    <property type="match status" value="2"/>
</dbReference>
<sequence length="376" mass="41357">MSHARPVAFYAPLKSPDHPLPSGDRTMARLLMKTLDRAGYPPQLASELRTLDKAGDLQRQAHIRQQSLAEASRLVEHYKALPEESRPCLWFTYHVYYKAPDWIGPRVAEALNIPYAVAEGSRAAKRAHGSWALAHEGAEAALDRADAIFVMTAHDREALEKARPRHQVLVDFPPFLDLQDWPAASTRRSPGNVPRLLTVAMMRQGDKLASYGILASALEGAQHLPWSLDIVGDGEAQDRIVQLFSSMADRVHFHGRIENRAELKALYESAELFVWPAVNEAYGMVLLEAQVLGCPVLAGAYGGVASVVKHGETGVLTQPGDITAFADALSTLLQDRNRLQSFGANALRFVRQERGLDQAALRLRNALDPITARVGA</sequence>
<accession>A0ABV6Y4K6</accession>
<organism evidence="2 3">
    <name type="scientific">Microvirga arabica</name>
    <dbReference type="NCBI Taxonomy" id="1128671"/>
    <lineage>
        <taxon>Bacteria</taxon>
        <taxon>Pseudomonadati</taxon>
        <taxon>Pseudomonadota</taxon>
        <taxon>Alphaproteobacteria</taxon>
        <taxon>Hyphomicrobiales</taxon>
        <taxon>Methylobacteriaceae</taxon>
        <taxon>Microvirga</taxon>
    </lineage>
</organism>
<dbReference type="EMBL" id="JBHOMY010000013">
    <property type="protein sequence ID" value="MFC1456199.1"/>
    <property type="molecule type" value="Genomic_DNA"/>
</dbReference>
<proteinExistence type="predicted"/>
<dbReference type="Proteomes" id="UP001593940">
    <property type="component" value="Unassembled WGS sequence"/>
</dbReference>
<gene>
    <name evidence="2" type="ORF">ACETIH_05580</name>
</gene>
<evidence type="ECO:0000259" key="1">
    <source>
        <dbReference type="Pfam" id="PF00534"/>
    </source>
</evidence>
<dbReference type="PANTHER" id="PTHR45947">
    <property type="entry name" value="SULFOQUINOVOSYL TRANSFERASE SQD2"/>
    <property type="match status" value="1"/>
</dbReference>
<name>A0ABV6Y4K6_9HYPH</name>
<dbReference type="InterPro" id="IPR001296">
    <property type="entry name" value="Glyco_trans_1"/>
</dbReference>
<keyword evidence="3" id="KW-1185">Reference proteome</keyword>
<evidence type="ECO:0000313" key="3">
    <source>
        <dbReference type="Proteomes" id="UP001593940"/>
    </source>
</evidence>
<keyword evidence="2" id="KW-0808">Transferase</keyword>
<dbReference type="PANTHER" id="PTHR45947:SF3">
    <property type="entry name" value="SULFOQUINOVOSYL TRANSFERASE SQD2"/>
    <property type="match status" value="1"/>
</dbReference>
<dbReference type="EC" id="2.4.-.-" evidence="2"/>
<dbReference type="Pfam" id="PF00534">
    <property type="entry name" value="Glycos_transf_1"/>
    <property type="match status" value="1"/>
</dbReference>
<feature type="domain" description="Glycosyl transferase family 1" evidence="1">
    <location>
        <begin position="218"/>
        <end position="346"/>
    </location>
</feature>
<evidence type="ECO:0000313" key="2">
    <source>
        <dbReference type="EMBL" id="MFC1456199.1"/>
    </source>
</evidence>
<reference evidence="2 3" key="1">
    <citation type="submission" date="2024-09" db="EMBL/GenBank/DDBJ databases">
        <title>Nodulacao em especies de Leguminosae Basais da Amazonia e Caracterizacao dos Rizobios e Bacterias Associadas aos Nodulos.</title>
        <authorList>
            <person name="Jambeiro I.C.A."/>
            <person name="Lopes I.S."/>
            <person name="Aguiar E.R.G.R."/>
            <person name="Santos A.F.J."/>
            <person name="Dos Santos J.M.F."/>
            <person name="Gross E."/>
        </authorList>
    </citation>
    <scope>NUCLEOTIDE SEQUENCE [LARGE SCALE GENOMIC DNA]</scope>
    <source>
        <strain evidence="2 3">BRUESC1165</strain>
    </source>
</reference>
<dbReference type="GO" id="GO:0016757">
    <property type="term" value="F:glycosyltransferase activity"/>
    <property type="evidence" value="ECO:0007669"/>
    <property type="project" value="UniProtKB-KW"/>
</dbReference>
<dbReference type="SUPFAM" id="SSF53756">
    <property type="entry name" value="UDP-Glycosyltransferase/glycogen phosphorylase"/>
    <property type="match status" value="1"/>
</dbReference>
<dbReference type="RefSeq" id="WP_377029089.1">
    <property type="nucleotide sequence ID" value="NZ_JBHOMY010000013.1"/>
</dbReference>
<dbReference type="CDD" id="cd03801">
    <property type="entry name" value="GT4_PimA-like"/>
    <property type="match status" value="1"/>
</dbReference>
<comment type="caution">
    <text evidence="2">The sequence shown here is derived from an EMBL/GenBank/DDBJ whole genome shotgun (WGS) entry which is preliminary data.</text>
</comment>
<dbReference type="InterPro" id="IPR050194">
    <property type="entry name" value="Glycosyltransferase_grp1"/>
</dbReference>